<gene>
    <name evidence="3" type="primary">LOC111527403</name>
</gene>
<evidence type="ECO:0000256" key="2">
    <source>
        <dbReference type="SAM" id="MobiDB-lite"/>
    </source>
</evidence>
<evidence type="ECO:0000256" key="1">
    <source>
        <dbReference type="ARBA" id="ARBA00007073"/>
    </source>
</evidence>
<feature type="region of interest" description="Disordered" evidence="2">
    <location>
        <begin position="161"/>
        <end position="204"/>
    </location>
</feature>
<organism evidence="3 4">
    <name type="scientific">Piliocolobus tephrosceles</name>
    <name type="common">Ugandan red Colobus</name>
    <dbReference type="NCBI Taxonomy" id="591936"/>
    <lineage>
        <taxon>Eukaryota</taxon>
        <taxon>Metazoa</taxon>
        <taxon>Chordata</taxon>
        <taxon>Craniata</taxon>
        <taxon>Vertebrata</taxon>
        <taxon>Euteleostomi</taxon>
        <taxon>Mammalia</taxon>
        <taxon>Eutheria</taxon>
        <taxon>Euarchontoglires</taxon>
        <taxon>Primates</taxon>
        <taxon>Haplorrhini</taxon>
        <taxon>Catarrhini</taxon>
        <taxon>Cercopithecidae</taxon>
        <taxon>Colobinae</taxon>
        <taxon>Piliocolobus</taxon>
    </lineage>
</organism>
<dbReference type="KEGG" id="pteh:111527403"/>
<feature type="region of interest" description="Disordered" evidence="2">
    <location>
        <begin position="1"/>
        <end position="80"/>
    </location>
</feature>
<name>A0A8C9GM50_9PRIM</name>
<evidence type="ECO:0000313" key="4">
    <source>
        <dbReference type="Proteomes" id="UP000694416"/>
    </source>
</evidence>
<feature type="compositionally biased region" description="Gly residues" evidence="2">
    <location>
        <begin position="1"/>
        <end position="32"/>
    </location>
</feature>
<keyword evidence="4" id="KW-1185">Reference proteome</keyword>
<dbReference type="Pfam" id="PF09341">
    <property type="entry name" value="Pcc1"/>
    <property type="match status" value="1"/>
</dbReference>
<feature type="compositionally biased region" description="Low complexity" evidence="2">
    <location>
        <begin position="48"/>
        <end position="57"/>
    </location>
</feature>
<reference evidence="3" key="2">
    <citation type="submission" date="2025-09" db="UniProtKB">
        <authorList>
            <consortium name="Ensembl"/>
        </authorList>
    </citation>
    <scope>IDENTIFICATION</scope>
</reference>
<dbReference type="AlphaFoldDB" id="A0A8C9GM50"/>
<dbReference type="GeneID" id="111527403"/>
<evidence type="ECO:0000313" key="3">
    <source>
        <dbReference type="Ensembl" id="ENSPTEP00000005733.1"/>
    </source>
</evidence>
<sequence length="219" mass="21833">MQAAGQGTGGTAGDADGPGGPGVPGGPGGDAGGPREAGAADDRGPQGAGAARASGPGRVSGPGGGVPRGPRGGPASRLNGCCRCGTRRPDSRLLEFYLTMPFPTPMEAELAQRSLARDAPPLPVPGVLLKEFTVSGNILTMSVQDQDRDGAWVGGVRSVAGGGWDLPPPHGQVSRDLGTPQHRVSEQRPGTPGPPPPEGARGDGCGGVAFNLMFFAPHI</sequence>
<protein>
    <submittedName>
        <fullName evidence="3">Cancer/testis antigen 1-like</fullName>
    </submittedName>
</protein>
<dbReference type="Proteomes" id="UP000694416">
    <property type="component" value="Unplaced"/>
</dbReference>
<dbReference type="RefSeq" id="XP_023049413.1">
    <property type="nucleotide sequence ID" value="XM_023193645.2"/>
</dbReference>
<proteinExistence type="inferred from homology"/>
<dbReference type="InterPro" id="IPR015419">
    <property type="entry name" value="CTAG/Pcc1"/>
</dbReference>
<accession>A0A8C9GM50</accession>
<feature type="compositionally biased region" description="Gly residues" evidence="2">
    <location>
        <begin position="58"/>
        <end position="72"/>
    </location>
</feature>
<dbReference type="Ensembl" id="ENSPTET00000008835.1">
    <property type="protein sequence ID" value="ENSPTEP00000005733.1"/>
    <property type="gene ID" value="ENSPTEG00000006646.1"/>
</dbReference>
<dbReference type="Gene3D" id="3.30.310.50">
    <property type="entry name" value="Alpha-D-phosphohexomutase, C-terminal domain"/>
    <property type="match status" value="1"/>
</dbReference>
<reference evidence="3" key="1">
    <citation type="submission" date="2025-08" db="UniProtKB">
        <authorList>
            <consortium name="Ensembl"/>
        </authorList>
    </citation>
    <scope>IDENTIFICATION</scope>
</reference>
<comment type="similarity">
    <text evidence="1">Belongs to the CTAG/PCC1 family.</text>
</comment>